<dbReference type="EMBL" id="JH711587">
    <property type="protein sequence ID" value="EIW76041.1"/>
    <property type="molecule type" value="Genomic_DNA"/>
</dbReference>
<reference evidence="2" key="1">
    <citation type="journal article" date="2012" name="Science">
        <title>The Paleozoic origin of enzymatic lignin decomposition reconstructed from 31 fungal genomes.</title>
        <authorList>
            <person name="Floudas D."/>
            <person name="Binder M."/>
            <person name="Riley R."/>
            <person name="Barry K."/>
            <person name="Blanchette R.A."/>
            <person name="Henrissat B."/>
            <person name="Martinez A.T."/>
            <person name="Otillar R."/>
            <person name="Spatafora J.W."/>
            <person name="Yadav J.S."/>
            <person name="Aerts A."/>
            <person name="Benoit I."/>
            <person name="Boyd A."/>
            <person name="Carlson A."/>
            <person name="Copeland A."/>
            <person name="Coutinho P.M."/>
            <person name="de Vries R.P."/>
            <person name="Ferreira P."/>
            <person name="Findley K."/>
            <person name="Foster B."/>
            <person name="Gaskell J."/>
            <person name="Glotzer D."/>
            <person name="Gorecki P."/>
            <person name="Heitman J."/>
            <person name="Hesse C."/>
            <person name="Hori C."/>
            <person name="Igarashi K."/>
            <person name="Jurgens J.A."/>
            <person name="Kallen N."/>
            <person name="Kersten P."/>
            <person name="Kohler A."/>
            <person name="Kuees U."/>
            <person name="Kumar T.K.A."/>
            <person name="Kuo A."/>
            <person name="LaButti K."/>
            <person name="Larrondo L.F."/>
            <person name="Lindquist E."/>
            <person name="Ling A."/>
            <person name="Lombard V."/>
            <person name="Lucas S."/>
            <person name="Lundell T."/>
            <person name="Martin R."/>
            <person name="McLaughlin D.J."/>
            <person name="Morgenstern I."/>
            <person name="Morin E."/>
            <person name="Murat C."/>
            <person name="Nagy L.G."/>
            <person name="Nolan M."/>
            <person name="Ohm R.A."/>
            <person name="Patyshakuliyeva A."/>
            <person name="Rokas A."/>
            <person name="Ruiz-Duenas F.J."/>
            <person name="Sabat G."/>
            <person name="Salamov A."/>
            <person name="Samejima M."/>
            <person name="Schmutz J."/>
            <person name="Slot J.C."/>
            <person name="St John F."/>
            <person name="Stenlid J."/>
            <person name="Sun H."/>
            <person name="Sun S."/>
            <person name="Syed K."/>
            <person name="Tsang A."/>
            <person name="Wiebenga A."/>
            <person name="Young D."/>
            <person name="Pisabarro A."/>
            <person name="Eastwood D.C."/>
            <person name="Martin F."/>
            <person name="Cullen D."/>
            <person name="Grigoriev I.V."/>
            <person name="Hibbett D.S."/>
        </authorList>
    </citation>
    <scope>NUCLEOTIDE SEQUENCE [LARGE SCALE GENOMIC DNA]</scope>
    <source>
        <strain evidence="2">RWD-64-598 SS2</strain>
    </source>
</reference>
<dbReference type="AlphaFoldDB" id="A0A5M3MBN2"/>
<dbReference type="Proteomes" id="UP000053558">
    <property type="component" value="Unassembled WGS sequence"/>
</dbReference>
<comment type="caution">
    <text evidence="1">The sequence shown here is derived from an EMBL/GenBank/DDBJ whole genome shotgun (WGS) entry which is preliminary data.</text>
</comment>
<gene>
    <name evidence="1" type="ORF">CONPUDRAFT_77054</name>
</gene>
<protein>
    <submittedName>
        <fullName evidence="1">Uncharacterized protein</fullName>
    </submittedName>
</protein>
<name>A0A5M3MBN2_CONPW</name>
<dbReference type="GeneID" id="19209562"/>
<dbReference type="KEGG" id="cput:CONPUDRAFT_77054"/>
<sequence length="155" mass="17238">MPTYDPPDTFQLISDSPLLQKEIPKQPTFDLLDRLGKPQPADLNSAEVMAPFSSPSAGILMAYGEAGTGQKSESDLKWLGSVLIQHPLFKPEELSGFDPAAEKCHLDRFLQTKDNAFRKEHGWYKSSLEILLPFKGHARVGGKDNAPKLTVDFFH</sequence>
<evidence type="ECO:0000313" key="1">
    <source>
        <dbReference type="EMBL" id="EIW76041.1"/>
    </source>
</evidence>
<proteinExistence type="predicted"/>
<evidence type="ECO:0000313" key="2">
    <source>
        <dbReference type="Proteomes" id="UP000053558"/>
    </source>
</evidence>
<keyword evidence="2" id="KW-1185">Reference proteome</keyword>
<organism evidence="1 2">
    <name type="scientific">Coniophora puteana (strain RWD-64-598)</name>
    <name type="common">Brown rot fungus</name>
    <dbReference type="NCBI Taxonomy" id="741705"/>
    <lineage>
        <taxon>Eukaryota</taxon>
        <taxon>Fungi</taxon>
        <taxon>Dikarya</taxon>
        <taxon>Basidiomycota</taxon>
        <taxon>Agaricomycotina</taxon>
        <taxon>Agaricomycetes</taxon>
        <taxon>Agaricomycetidae</taxon>
        <taxon>Boletales</taxon>
        <taxon>Coniophorineae</taxon>
        <taxon>Coniophoraceae</taxon>
        <taxon>Coniophora</taxon>
    </lineage>
</organism>
<dbReference type="RefSeq" id="XP_007774022.1">
    <property type="nucleotide sequence ID" value="XM_007775832.1"/>
</dbReference>
<accession>A0A5M3MBN2</accession>